<name>J7S4K4_HUIN7</name>
<proteinExistence type="predicted"/>
<reference evidence="2" key="2">
    <citation type="submission" date="2012-08" db="EMBL/GenBank/DDBJ databases">
        <title>Genome sequence of Kazachstania naganishii.</title>
        <authorList>
            <person name="Gordon J.L."/>
            <person name="Armisen D."/>
            <person name="Proux-Wera E."/>
            <person name="OhEigeartaigh S.S."/>
            <person name="Byrne K.P."/>
            <person name="Wolfe K.H."/>
        </authorList>
    </citation>
    <scope>NUCLEOTIDE SEQUENCE [LARGE SCALE GENOMIC DNA]</scope>
    <source>
        <strain evidence="2">ATCC MYA-139 / BCRC 22969 / CBS 8797 / CCRC 22969 / KCTC 17520 / NBRC 10181 / NCYC 3082</strain>
    </source>
</reference>
<organism evidence="1 2">
    <name type="scientific">Huiozyma naganishii (strain ATCC MYA-139 / BCRC 22969 / CBS 8797 / KCTC 17520 / NBRC 10181 / NCYC 3082 / Yp74L-3)</name>
    <name type="common">Yeast</name>
    <name type="synonym">Kazachstania naganishii</name>
    <dbReference type="NCBI Taxonomy" id="1071383"/>
    <lineage>
        <taxon>Eukaryota</taxon>
        <taxon>Fungi</taxon>
        <taxon>Dikarya</taxon>
        <taxon>Ascomycota</taxon>
        <taxon>Saccharomycotina</taxon>
        <taxon>Saccharomycetes</taxon>
        <taxon>Saccharomycetales</taxon>
        <taxon>Saccharomycetaceae</taxon>
        <taxon>Huiozyma</taxon>
    </lineage>
</organism>
<protein>
    <submittedName>
        <fullName evidence="1">Uncharacterized protein</fullName>
    </submittedName>
</protein>
<dbReference type="EMBL" id="HE978316">
    <property type="protein sequence ID" value="CCK69339.1"/>
    <property type="molecule type" value="Genomic_DNA"/>
</dbReference>
<dbReference type="AlphaFoldDB" id="J7S4K4"/>
<evidence type="ECO:0000313" key="2">
    <source>
        <dbReference type="Proteomes" id="UP000006310"/>
    </source>
</evidence>
<dbReference type="RefSeq" id="XP_022463585.1">
    <property type="nucleotide sequence ID" value="XM_022606939.1"/>
</dbReference>
<accession>J7S4K4</accession>
<dbReference type="KEGG" id="kng:KNAG_0C02280"/>
<gene>
    <name evidence="1" type="primary">KNAG0C02280</name>
    <name evidence="1" type="ordered locus">KNAG_0C02280</name>
</gene>
<dbReference type="Proteomes" id="UP000006310">
    <property type="component" value="Chromosome 3"/>
</dbReference>
<dbReference type="HOGENOM" id="CLU_1185168_0_0_1"/>
<reference evidence="1 2" key="1">
    <citation type="journal article" date="2011" name="Proc. Natl. Acad. Sci. U.S.A.">
        <title>Evolutionary erosion of yeast sex chromosomes by mating-type switching accidents.</title>
        <authorList>
            <person name="Gordon J.L."/>
            <person name="Armisen D."/>
            <person name="Proux-Wera E."/>
            <person name="Oheigeartaigh S.S."/>
            <person name="Byrne K.P."/>
            <person name="Wolfe K.H."/>
        </authorList>
    </citation>
    <scope>NUCLEOTIDE SEQUENCE [LARGE SCALE GENOMIC DNA]</scope>
    <source>
        <strain evidence="2">ATCC MYA-139 / BCRC 22969 / CBS 8797 / CCRC 22969 / KCTC 17520 / NBRC 10181 / NCYC 3082</strain>
    </source>
</reference>
<evidence type="ECO:0000313" key="1">
    <source>
        <dbReference type="EMBL" id="CCK69339.1"/>
    </source>
</evidence>
<keyword evidence="2" id="KW-1185">Reference proteome</keyword>
<dbReference type="GeneID" id="34525019"/>
<sequence length="234" mass="26780">MMKNYPKAHSTQVTVSYPRRNEEEHFFDVVDGESVNSDKEEHEILSSCSGSVEDPSLFIEIMPNLLSTPVDKWCNQISYASDEYNSDILSTENQEDSQSISSYELNIIDLLTGSKSDYLQKYTDTGASIFLHMGYLHSTFESLPPSQLKAMKKLSRILQPYLSRCRTNIRRNTKYQFRPIPSVFWEGPNDLDQIHHQERFSEDTNAYLESIQSKASISVESWLSRSLSANTIGP</sequence>